<dbReference type="AlphaFoldDB" id="A0A7W9HG92"/>
<feature type="transmembrane region" description="Helical" evidence="2">
    <location>
        <begin position="183"/>
        <end position="210"/>
    </location>
</feature>
<feature type="transmembrane region" description="Helical" evidence="2">
    <location>
        <begin position="6"/>
        <end position="23"/>
    </location>
</feature>
<dbReference type="EMBL" id="JACHMO010000001">
    <property type="protein sequence ID" value="MBB5801630.1"/>
    <property type="molecule type" value="Genomic_DNA"/>
</dbReference>
<keyword evidence="4" id="KW-1185">Reference proteome</keyword>
<feature type="compositionally biased region" description="Pro residues" evidence="1">
    <location>
        <begin position="215"/>
        <end position="224"/>
    </location>
</feature>
<protein>
    <submittedName>
        <fullName evidence="3">Uncharacterized protein</fullName>
    </submittedName>
</protein>
<keyword evidence="2" id="KW-0472">Membrane</keyword>
<evidence type="ECO:0000256" key="1">
    <source>
        <dbReference type="SAM" id="MobiDB-lite"/>
    </source>
</evidence>
<evidence type="ECO:0000256" key="2">
    <source>
        <dbReference type="SAM" id="Phobius"/>
    </source>
</evidence>
<feature type="transmembrane region" description="Helical" evidence="2">
    <location>
        <begin position="28"/>
        <end position="46"/>
    </location>
</feature>
<comment type="caution">
    <text evidence="3">The sequence shown here is derived from an EMBL/GenBank/DDBJ whole genome shotgun (WGS) entry which is preliminary data.</text>
</comment>
<feature type="compositionally biased region" description="Basic residues" evidence="1">
    <location>
        <begin position="231"/>
        <end position="242"/>
    </location>
</feature>
<proteinExistence type="predicted"/>
<dbReference type="RefSeq" id="WP_184917708.1">
    <property type="nucleotide sequence ID" value="NZ_JACHMO010000001.1"/>
</dbReference>
<feature type="transmembrane region" description="Helical" evidence="2">
    <location>
        <begin position="111"/>
        <end position="135"/>
    </location>
</feature>
<feature type="transmembrane region" description="Helical" evidence="2">
    <location>
        <begin position="82"/>
        <end position="105"/>
    </location>
</feature>
<reference evidence="3 4" key="1">
    <citation type="submission" date="2020-08" db="EMBL/GenBank/DDBJ databases">
        <title>Sequencing the genomes of 1000 actinobacteria strains.</title>
        <authorList>
            <person name="Klenk H.-P."/>
        </authorList>
    </citation>
    <scope>NUCLEOTIDE SEQUENCE [LARGE SCALE GENOMIC DNA]</scope>
    <source>
        <strain evidence="3 4">DSM 45486</strain>
    </source>
</reference>
<evidence type="ECO:0000313" key="3">
    <source>
        <dbReference type="EMBL" id="MBB5801630.1"/>
    </source>
</evidence>
<accession>A0A7W9HG92</accession>
<sequence length="242" mass="25272">MVFVTVLVVVTSVVLAVAVAGVLSRRAGLVLAGWLVVTTAVAASGLYADDPWLGVGVAVPLVAGLFALRLPWATTGLTRDRAVALLAAVQTTRLVGAAFLVLLAADRLPPGFALPAGLGDVLVGLLAPFVAYALWRRPSRRALGVAFNALGLLDLVVAIPLGLLHAPGRLQLIFTEPSAELMALLPMALVPTFIVPVAIVLHVASFRLLAVSAPPPRASRPVPAPSGSWSRPRRRWPSARRP</sequence>
<keyword evidence="2" id="KW-1133">Transmembrane helix</keyword>
<name>A0A7W9HG92_9PSEU</name>
<organism evidence="3 4">
    <name type="scientific">Saccharothrix ecbatanensis</name>
    <dbReference type="NCBI Taxonomy" id="1105145"/>
    <lineage>
        <taxon>Bacteria</taxon>
        <taxon>Bacillati</taxon>
        <taxon>Actinomycetota</taxon>
        <taxon>Actinomycetes</taxon>
        <taxon>Pseudonocardiales</taxon>
        <taxon>Pseudonocardiaceae</taxon>
        <taxon>Saccharothrix</taxon>
    </lineage>
</organism>
<feature type="transmembrane region" description="Helical" evidence="2">
    <location>
        <begin position="52"/>
        <end position="70"/>
    </location>
</feature>
<keyword evidence="2" id="KW-0812">Transmembrane</keyword>
<gene>
    <name evidence="3" type="ORF">F4560_001398</name>
</gene>
<feature type="transmembrane region" description="Helical" evidence="2">
    <location>
        <begin position="142"/>
        <end position="163"/>
    </location>
</feature>
<evidence type="ECO:0000313" key="4">
    <source>
        <dbReference type="Proteomes" id="UP000552097"/>
    </source>
</evidence>
<dbReference type="Proteomes" id="UP000552097">
    <property type="component" value="Unassembled WGS sequence"/>
</dbReference>
<feature type="region of interest" description="Disordered" evidence="1">
    <location>
        <begin position="215"/>
        <end position="242"/>
    </location>
</feature>